<dbReference type="PATRIC" id="fig|1560201.3.peg.2828"/>
<keyword evidence="1" id="KW-0805">Transcription regulation</keyword>
<feature type="region of interest" description="Disordered" evidence="4">
    <location>
        <begin position="99"/>
        <end position="118"/>
    </location>
</feature>
<dbReference type="RefSeq" id="WP_052899932.1">
    <property type="nucleotide sequence ID" value="NZ_JRXE01000017.1"/>
</dbReference>
<evidence type="ECO:0000259" key="5">
    <source>
        <dbReference type="PROSITE" id="PS01124"/>
    </source>
</evidence>
<comment type="caution">
    <text evidence="6">The sequence shown here is derived from an EMBL/GenBank/DDBJ whole genome shotgun (WGS) entry which is preliminary data.</text>
</comment>
<dbReference type="Proteomes" id="UP000037088">
    <property type="component" value="Unassembled WGS sequence"/>
</dbReference>
<accession>A0A0L7T1H4</accession>
<name>A0A0L7T1H4_9GAMM</name>
<evidence type="ECO:0000313" key="8">
    <source>
        <dbReference type="Proteomes" id="UP000036851"/>
    </source>
</evidence>
<dbReference type="InterPro" id="IPR009057">
    <property type="entry name" value="Homeodomain-like_sf"/>
</dbReference>
<dbReference type="OrthoDB" id="282744at2"/>
<proteinExistence type="predicted"/>
<dbReference type="InterPro" id="IPR018062">
    <property type="entry name" value="HTH_AraC-typ_CS"/>
</dbReference>
<dbReference type="AlphaFoldDB" id="A0A0L7T1H4"/>
<dbReference type="PROSITE" id="PS01124">
    <property type="entry name" value="HTH_ARAC_FAMILY_2"/>
    <property type="match status" value="1"/>
</dbReference>
<dbReference type="Pfam" id="PF12833">
    <property type="entry name" value="HTH_18"/>
    <property type="match status" value="1"/>
</dbReference>
<evidence type="ECO:0000256" key="2">
    <source>
        <dbReference type="ARBA" id="ARBA00023125"/>
    </source>
</evidence>
<dbReference type="PANTHER" id="PTHR47504:SF5">
    <property type="entry name" value="RIGHT ORIGIN-BINDING PROTEIN"/>
    <property type="match status" value="1"/>
</dbReference>
<organism evidence="6 9">
    <name type="scientific">Winslowiella iniecta</name>
    <dbReference type="NCBI Taxonomy" id="1560201"/>
    <lineage>
        <taxon>Bacteria</taxon>
        <taxon>Pseudomonadati</taxon>
        <taxon>Pseudomonadota</taxon>
        <taxon>Gammaproteobacteria</taxon>
        <taxon>Enterobacterales</taxon>
        <taxon>Erwiniaceae</taxon>
        <taxon>Winslowiella</taxon>
    </lineage>
</organism>
<keyword evidence="2" id="KW-0238">DNA-binding</keyword>
<feature type="domain" description="HTH araC/xylS-type" evidence="5">
    <location>
        <begin position="8"/>
        <end position="106"/>
    </location>
</feature>
<gene>
    <name evidence="6" type="ORF">NG42_13280</name>
    <name evidence="7" type="ORF">NG43_03545</name>
</gene>
<sequence>MRSEAFIHDLLDWIDNHIEGRLDLNTVSERAGYSKWHLQRMFKEHTGLPLGEYIRAEKLKKSADRLTNSDEPILNVAISLGFDSQQSFNRSFKRQFGQAPGAWRRTSSHAQSVESMHR</sequence>
<dbReference type="Gene3D" id="1.10.10.60">
    <property type="entry name" value="Homeodomain-like"/>
    <property type="match status" value="2"/>
</dbReference>
<dbReference type="Proteomes" id="UP000036851">
    <property type="component" value="Unassembled WGS sequence"/>
</dbReference>
<evidence type="ECO:0000313" key="9">
    <source>
        <dbReference type="Proteomes" id="UP000037088"/>
    </source>
</evidence>
<protein>
    <submittedName>
        <fullName evidence="6">AraC family transcriptional regulator</fullName>
    </submittedName>
</protein>
<evidence type="ECO:0000256" key="1">
    <source>
        <dbReference type="ARBA" id="ARBA00023015"/>
    </source>
</evidence>
<dbReference type="GO" id="GO:0043565">
    <property type="term" value="F:sequence-specific DNA binding"/>
    <property type="evidence" value="ECO:0007669"/>
    <property type="project" value="InterPro"/>
</dbReference>
<dbReference type="PRINTS" id="PR00032">
    <property type="entry name" value="HTHARAC"/>
</dbReference>
<dbReference type="STRING" id="1560201.NG42_13280"/>
<dbReference type="EMBL" id="JRXE01000017">
    <property type="protein sequence ID" value="KOC89289.1"/>
    <property type="molecule type" value="Genomic_DNA"/>
</dbReference>
<dbReference type="PROSITE" id="PS00041">
    <property type="entry name" value="HTH_ARAC_FAMILY_1"/>
    <property type="match status" value="1"/>
</dbReference>
<keyword evidence="3" id="KW-0804">Transcription</keyword>
<evidence type="ECO:0000256" key="4">
    <source>
        <dbReference type="SAM" id="MobiDB-lite"/>
    </source>
</evidence>
<evidence type="ECO:0000313" key="7">
    <source>
        <dbReference type="EMBL" id="KOC94856.1"/>
    </source>
</evidence>
<dbReference type="EMBL" id="JRXF01000003">
    <property type="protein sequence ID" value="KOC94856.1"/>
    <property type="molecule type" value="Genomic_DNA"/>
</dbReference>
<dbReference type="GO" id="GO:0003700">
    <property type="term" value="F:DNA-binding transcription factor activity"/>
    <property type="evidence" value="ECO:0007669"/>
    <property type="project" value="InterPro"/>
</dbReference>
<dbReference type="SMART" id="SM00342">
    <property type="entry name" value="HTH_ARAC"/>
    <property type="match status" value="1"/>
</dbReference>
<keyword evidence="9" id="KW-1185">Reference proteome</keyword>
<reference evidence="8 9" key="1">
    <citation type="journal article" date="2015" name="Int. J. Syst. Evol. Microbiol.">
        <title>Erwinia iniecta sp. nov., isolated from Russian wheat aphids (Diuraphis noxia).</title>
        <authorList>
            <person name="Campillo T."/>
            <person name="Luna E."/>
            <person name="Portier P."/>
            <person name="Fischer-Le Saux M."/>
            <person name="Lapitan N."/>
            <person name="Tisserat N.A."/>
            <person name="Leach J.E."/>
        </authorList>
    </citation>
    <scope>NUCLEOTIDE SEQUENCE [LARGE SCALE GENOMIC DNA]</scope>
    <source>
        <strain evidence="6 9">B120</strain>
        <strain evidence="7 8">B149</strain>
    </source>
</reference>
<dbReference type="SUPFAM" id="SSF46689">
    <property type="entry name" value="Homeodomain-like"/>
    <property type="match status" value="2"/>
</dbReference>
<dbReference type="PANTHER" id="PTHR47504">
    <property type="entry name" value="RIGHT ORIGIN-BINDING PROTEIN"/>
    <property type="match status" value="1"/>
</dbReference>
<dbReference type="InterPro" id="IPR050959">
    <property type="entry name" value="MarA-like"/>
</dbReference>
<dbReference type="InterPro" id="IPR020449">
    <property type="entry name" value="Tscrpt_reg_AraC-type_HTH"/>
</dbReference>
<evidence type="ECO:0000256" key="3">
    <source>
        <dbReference type="ARBA" id="ARBA00023163"/>
    </source>
</evidence>
<feature type="compositionally biased region" description="Polar residues" evidence="4">
    <location>
        <begin position="108"/>
        <end position="118"/>
    </location>
</feature>
<dbReference type="InterPro" id="IPR018060">
    <property type="entry name" value="HTH_AraC"/>
</dbReference>
<evidence type="ECO:0000313" key="6">
    <source>
        <dbReference type="EMBL" id="KOC89289.1"/>
    </source>
</evidence>